<keyword evidence="9" id="KW-1185">Reference proteome</keyword>
<keyword evidence="5 6" id="KW-0472">Membrane</keyword>
<organism evidence="8 9">
    <name type="scientific">Dactylosporangium maewongense</name>
    <dbReference type="NCBI Taxonomy" id="634393"/>
    <lineage>
        <taxon>Bacteria</taxon>
        <taxon>Bacillati</taxon>
        <taxon>Actinomycetota</taxon>
        <taxon>Actinomycetes</taxon>
        <taxon>Micromonosporales</taxon>
        <taxon>Micromonosporaceae</taxon>
        <taxon>Dactylosporangium</taxon>
    </lineage>
</organism>
<evidence type="ECO:0000256" key="1">
    <source>
        <dbReference type="ARBA" id="ARBA00004162"/>
    </source>
</evidence>
<evidence type="ECO:0000256" key="4">
    <source>
        <dbReference type="ARBA" id="ARBA00022989"/>
    </source>
</evidence>
<keyword evidence="3 6" id="KW-0812">Transmembrane</keyword>
<evidence type="ECO:0000256" key="2">
    <source>
        <dbReference type="ARBA" id="ARBA00022475"/>
    </source>
</evidence>
<feature type="transmembrane region" description="Helical" evidence="6">
    <location>
        <begin position="42"/>
        <end position="65"/>
    </location>
</feature>
<dbReference type="PANTHER" id="PTHR33885">
    <property type="entry name" value="PHAGE SHOCK PROTEIN C"/>
    <property type="match status" value="1"/>
</dbReference>
<evidence type="ECO:0000256" key="3">
    <source>
        <dbReference type="ARBA" id="ARBA00022692"/>
    </source>
</evidence>
<dbReference type="Proteomes" id="UP001501470">
    <property type="component" value="Unassembled WGS sequence"/>
</dbReference>
<dbReference type="RefSeq" id="WP_344505385.1">
    <property type="nucleotide sequence ID" value="NZ_BAAAQD010000012.1"/>
</dbReference>
<gene>
    <name evidence="8" type="ORF">GCM10009827_057790</name>
</gene>
<name>A0ABN2B3F7_9ACTN</name>
<keyword evidence="4 6" id="KW-1133">Transmembrane helix</keyword>
<dbReference type="InterPro" id="IPR007168">
    <property type="entry name" value="Phageshock_PspC_N"/>
</dbReference>
<comment type="caution">
    <text evidence="8">The sequence shown here is derived from an EMBL/GenBank/DDBJ whole genome shotgun (WGS) entry which is preliminary data.</text>
</comment>
<evidence type="ECO:0000256" key="6">
    <source>
        <dbReference type="SAM" id="Phobius"/>
    </source>
</evidence>
<dbReference type="Pfam" id="PF04024">
    <property type="entry name" value="PspC"/>
    <property type="match status" value="1"/>
</dbReference>
<dbReference type="EMBL" id="BAAAQD010000012">
    <property type="protein sequence ID" value="GAA1532363.1"/>
    <property type="molecule type" value="Genomic_DNA"/>
</dbReference>
<reference evidence="9" key="1">
    <citation type="journal article" date="2019" name="Int. J. Syst. Evol. Microbiol.">
        <title>The Global Catalogue of Microorganisms (GCM) 10K type strain sequencing project: providing services to taxonomists for standard genome sequencing and annotation.</title>
        <authorList>
            <consortium name="The Broad Institute Genomics Platform"/>
            <consortium name="The Broad Institute Genome Sequencing Center for Infectious Disease"/>
            <person name="Wu L."/>
            <person name="Ma J."/>
        </authorList>
    </citation>
    <scope>NUCLEOTIDE SEQUENCE [LARGE SCALE GENOMIC DNA]</scope>
    <source>
        <strain evidence="9">JCM 15933</strain>
    </source>
</reference>
<sequence>METVHGTMRQHDLVRPVQGRVLGGVCAGLGRRFGIDPWPARLLFALILLAIPGTQILAYPILWILMPAETAPKLAEPKLAEPEPTLTSV</sequence>
<evidence type="ECO:0000259" key="7">
    <source>
        <dbReference type="Pfam" id="PF04024"/>
    </source>
</evidence>
<evidence type="ECO:0000256" key="5">
    <source>
        <dbReference type="ARBA" id="ARBA00023136"/>
    </source>
</evidence>
<evidence type="ECO:0000313" key="8">
    <source>
        <dbReference type="EMBL" id="GAA1532363.1"/>
    </source>
</evidence>
<comment type="subcellular location">
    <subcellularLocation>
        <location evidence="1">Cell membrane</location>
        <topology evidence="1">Single-pass membrane protein</topology>
    </subcellularLocation>
</comment>
<proteinExistence type="predicted"/>
<evidence type="ECO:0000313" key="9">
    <source>
        <dbReference type="Proteomes" id="UP001501470"/>
    </source>
</evidence>
<feature type="domain" description="Phage shock protein PspC N-terminal" evidence="7">
    <location>
        <begin position="13"/>
        <end position="69"/>
    </location>
</feature>
<dbReference type="InterPro" id="IPR052027">
    <property type="entry name" value="PspC"/>
</dbReference>
<keyword evidence="2" id="KW-1003">Cell membrane</keyword>
<dbReference type="PANTHER" id="PTHR33885:SF3">
    <property type="entry name" value="PHAGE SHOCK PROTEIN C"/>
    <property type="match status" value="1"/>
</dbReference>
<accession>A0ABN2B3F7</accession>
<protein>
    <recommendedName>
        <fullName evidence="7">Phage shock protein PspC N-terminal domain-containing protein</fullName>
    </recommendedName>
</protein>